<reference evidence="4 5" key="1">
    <citation type="journal article" date="2017" name="Mol. Plant">
        <title>The Genome of Medicinal Plant Macleaya cordata Provides New Insights into Benzylisoquinoline Alkaloids Metabolism.</title>
        <authorList>
            <person name="Liu X."/>
            <person name="Liu Y."/>
            <person name="Huang P."/>
            <person name="Ma Y."/>
            <person name="Qing Z."/>
            <person name="Tang Q."/>
            <person name="Cao H."/>
            <person name="Cheng P."/>
            <person name="Zheng Y."/>
            <person name="Yuan Z."/>
            <person name="Zhou Y."/>
            <person name="Liu J."/>
            <person name="Tang Z."/>
            <person name="Zhuo Y."/>
            <person name="Zhang Y."/>
            <person name="Yu L."/>
            <person name="Huang J."/>
            <person name="Yang P."/>
            <person name="Peng Q."/>
            <person name="Zhang J."/>
            <person name="Jiang W."/>
            <person name="Zhang Z."/>
            <person name="Lin K."/>
            <person name="Ro D.K."/>
            <person name="Chen X."/>
            <person name="Xiong X."/>
            <person name="Shang Y."/>
            <person name="Huang S."/>
            <person name="Zeng J."/>
        </authorList>
    </citation>
    <scope>NUCLEOTIDE SEQUENCE [LARGE SCALE GENOMIC DNA]</scope>
    <source>
        <strain evidence="5">cv. BLH2017</strain>
        <tissue evidence="4">Root</tissue>
    </source>
</reference>
<evidence type="ECO:0000259" key="3">
    <source>
        <dbReference type="Pfam" id="PF01397"/>
    </source>
</evidence>
<keyword evidence="5" id="KW-1185">Reference proteome</keyword>
<dbReference type="PANTHER" id="PTHR31225:SF252">
    <property type="entry name" value="TERPENE SYNTHASE 12-RELATED"/>
    <property type="match status" value="1"/>
</dbReference>
<dbReference type="GO" id="GO:0016114">
    <property type="term" value="P:terpenoid biosynthetic process"/>
    <property type="evidence" value="ECO:0007669"/>
    <property type="project" value="InterPro"/>
</dbReference>
<dbReference type="AlphaFoldDB" id="A0A200RDZ8"/>
<dbReference type="GO" id="GO:0010333">
    <property type="term" value="F:terpene synthase activity"/>
    <property type="evidence" value="ECO:0007669"/>
    <property type="project" value="InterPro"/>
</dbReference>
<dbReference type="InterPro" id="IPR008930">
    <property type="entry name" value="Terpenoid_cyclase/PrenylTrfase"/>
</dbReference>
<dbReference type="PANTHER" id="PTHR31225">
    <property type="entry name" value="OS04G0344100 PROTEIN-RELATED"/>
    <property type="match status" value="1"/>
</dbReference>
<dbReference type="STRING" id="56857.A0A200RDZ8"/>
<sequence length="244" mass="28088">MASHLLVLPSNLSSKDFQSTLLHSPLIALPNARRNFHVRCIPTSQTHVDTTIARRSANYQPNIWDEDFVQSLTSDYTSEIHTKRAEMLKEDVRHMFDEAAGVSSSSLKLIDTIQRLGLNYHFDDEIKVSLDTIMSTKDKGDVCHQENDLYTRALRFRLLRQHGYEVSQDVLKNFKEEIMMRSGDLKAWTVRDVEGMLSLYKASFYAFEGEEILDEAQEFTTTHLKEQLMIKGNSILMSMLCYLA</sequence>
<comment type="caution">
    <text evidence="4">The sequence shown here is derived from an EMBL/GenBank/DDBJ whole genome shotgun (WGS) entry which is preliminary data.</text>
</comment>
<dbReference type="Proteomes" id="UP000195402">
    <property type="component" value="Unassembled WGS sequence"/>
</dbReference>
<evidence type="ECO:0000313" key="4">
    <source>
        <dbReference type="EMBL" id="OVA20913.1"/>
    </source>
</evidence>
<dbReference type="OrthoDB" id="1877784at2759"/>
<comment type="cofactor">
    <cofactor evidence="1">
        <name>Mg(2+)</name>
        <dbReference type="ChEBI" id="CHEBI:18420"/>
    </cofactor>
</comment>
<proteinExistence type="predicted"/>
<accession>A0A200RDZ8</accession>
<dbReference type="Gene3D" id="1.50.10.130">
    <property type="entry name" value="Terpene synthase, N-terminal domain"/>
    <property type="match status" value="1"/>
</dbReference>
<dbReference type="InParanoid" id="A0A200RDZ8"/>
<dbReference type="InterPro" id="IPR001906">
    <property type="entry name" value="Terpene_synth_N"/>
</dbReference>
<evidence type="ECO:0000256" key="1">
    <source>
        <dbReference type="ARBA" id="ARBA00001946"/>
    </source>
</evidence>
<protein>
    <submittedName>
        <fullName evidence="4">Terpene synthase</fullName>
    </submittedName>
</protein>
<dbReference type="SUPFAM" id="SSF48239">
    <property type="entry name" value="Terpenoid cyclases/Protein prenyltransferases"/>
    <property type="match status" value="1"/>
</dbReference>
<organism evidence="4 5">
    <name type="scientific">Macleaya cordata</name>
    <name type="common">Five-seeded plume-poppy</name>
    <name type="synonym">Bocconia cordata</name>
    <dbReference type="NCBI Taxonomy" id="56857"/>
    <lineage>
        <taxon>Eukaryota</taxon>
        <taxon>Viridiplantae</taxon>
        <taxon>Streptophyta</taxon>
        <taxon>Embryophyta</taxon>
        <taxon>Tracheophyta</taxon>
        <taxon>Spermatophyta</taxon>
        <taxon>Magnoliopsida</taxon>
        <taxon>Ranunculales</taxon>
        <taxon>Papaveraceae</taxon>
        <taxon>Papaveroideae</taxon>
        <taxon>Macleaya</taxon>
    </lineage>
</organism>
<dbReference type="InterPro" id="IPR050148">
    <property type="entry name" value="Terpene_synthase-like"/>
</dbReference>
<dbReference type="InterPro" id="IPR036965">
    <property type="entry name" value="Terpene_synth_N_sf"/>
</dbReference>
<evidence type="ECO:0000256" key="2">
    <source>
        <dbReference type="ARBA" id="ARBA00022842"/>
    </source>
</evidence>
<dbReference type="OMA" id="NIWDEDF"/>
<evidence type="ECO:0000313" key="5">
    <source>
        <dbReference type="Proteomes" id="UP000195402"/>
    </source>
</evidence>
<name>A0A200RDZ8_MACCD</name>
<dbReference type="EMBL" id="MVGT01000024">
    <property type="protein sequence ID" value="OVA20913.1"/>
    <property type="molecule type" value="Genomic_DNA"/>
</dbReference>
<gene>
    <name evidence="4" type="ORF">BVC80_6131g1</name>
</gene>
<keyword evidence="2" id="KW-0460">Magnesium</keyword>
<dbReference type="Pfam" id="PF01397">
    <property type="entry name" value="Terpene_synth"/>
    <property type="match status" value="1"/>
</dbReference>
<feature type="domain" description="Terpene synthase N-terminal" evidence="3">
    <location>
        <begin position="63"/>
        <end position="229"/>
    </location>
</feature>